<reference evidence="2" key="1">
    <citation type="submission" date="2024-07" db="EMBL/GenBank/DDBJ databases">
        <title>Two chromosome-level genome assemblies of Korean endemic species Abeliophyllum distichum and Forsythia ovata (Oleaceae).</title>
        <authorList>
            <person name="Jang H."/>
        </authorList>
    </citation>
    <scope>NUCLEOTIDE SEQUENCE [LARGE SCALE GENOMIC DNA]</scope>
</reference>
<dbReference type="AlphaFoldDB" id="A0ABD1ULX7"/>
<comment type="caution">
    <text evidence="1">The sequence shown here is derived from an EMBL/GenBank/DDBJ whole genome shotgun (WGS) entry which is preliminary data.</text>
</comment>
<accession>A0ABD1ULX7</accession>
<evidence type="ECO:0000313" key="1">
    <source>
        <dbReference type="EMBL" id="KAL2526063.1"/>
    </source>
</evidence>
<protein>
    <recommendedName>
        <fullName evidence="3">Ubiquitin-like protease family profile domain-containing protein</fullName>
    </recommendedName>
</protein>
<dbReference type="EMBL" id="JBFOLK010000003">
    <property type="protein sequence ID" value="KAL2526063.1"/>
    <property type="molecule type" value="Genomic_DNA"/>
</dbReference>
<evidence type="ECO:0008006" key="3">
    <source>
        <dbReference type="Google" id="ProtNLM"/>
    </source>
</evidence>
<keyword evidence="2" id="KW-1185">Reference proteome</keyword>
<organism evidence="1 2">
    <name type="scientific">Abeliophyllum distichum</name>
    <dbReference type="NCBI Taxonomy" id="126358"/>
    <lineage>
        <taxon>Eukaryota</taxon>
        <taxon>Viridiplantae</taxon>
        <taxon>Streptophyta</taxon>
        <taxon>Embryophyta</taxon>
        <taxon>Tracheophyta</taxon>
        <taxon>Spermatophyta</taxon>
        <taxon>Magnoliopsida</taxon>
        <taxon>eudicotyledons</taxon>
        <taxon>Gunneridae</taxon>
        <taxon>Pentapetalae</taxon>
        <taxon>asterids</taxon>
        <taxon>lamiids</taxon>
        <taxon>Lamiales</taxon>
        <taxon>Oleaceae</taxon>
        <taxon>Forsythieae</taxon>
        <taxon>Abeliophyllum</taxon>
    </lineage>
</organism>
<proteinExistence type="predicted"/>
<gene>
    <name evidence="1" type="ORF">Adt_11117</name>
</gene>
<name>A0ABD1ULX7_9LAMI</name>
<sequence>MGFAFKSLMEVAQMLKDSVPKYFTCQDYLFDYIHGKLQLLGQPWEGCTHLYILVLANAHWFVADVNFFERTVYVYNPDKSSLKQGQIEKCLESMCYFIHVLAKSVNIVVWDTLRVQRIDDTVKQKISVRPLPPLATLYTLKAGAPLLMRLKTHVFSEMIFFANGNRAHSPAN</sequence>
<evidence type="ECO:0000313" key="2">
    <source>
        <dbReference type="Proteomes" id="UP001604336"/>
    </source>
</evidence>
<dbReference type="Proteomes" id="UP001604336">
    <property type="component" value="Unassembled WGS sequence"/>
</dbReference>